<accession>C5BLC8</accession>
<name>C5BLC8_TERTT</name>
<dbReference type="Pfam" id="PF17517">
    <property type="entry name" value="IgGFc_binding"/>
    <property type="match status" value="1"/>
</dbReference>
<evidence type="ECO:0000259" key="2">
    <source>
        <dbReference type="Pfam" id="PF17517"/>
    </source>
</evidence>
<proteinExistence type="predicted"/>
<dbReference type="KEGG" id="ttu:TERTU_0142"/>
<keyword evidence="1" id="KW-0732">Signal</keyword>
<dbReference type="PANTHER" id="PTHR46534:SF1">
    <property type="entry name" value="IGGFC-BINDING PROTEIN N-TERMINAL DOMAIN-CONTAINING PROTEIN"/>
    <property type="match status" value="1"/>
</dbReference>
<evidence type="ECO:0000256" key="1">
    <source>
        <dbReference type="SAM" id="SignalP"/>
    </source>
</evidence>
<feature type="signal peptide" evidence="1">
    <location>
        <begin position="1"/>
        <end position="29"/>
    </location>
</feature>
<reference evidence="3 4" key="1">
    <citation type="journal article" date="2009" name="PLoS ONE">
        <title>The complete genome of Teredinibacter turnerae T7901: an intracellular endosymbiont of marine wood-boring bivalves (shipworms).</title>
        <authorList>
            <person name="Yang J.C."/>
            <person name="Madupu R."/>
            <person name="Durkin A.S."/>
            <person name="Ekborg N.A."/>
            <person name="Pedamallu C.S."/>
            <person name="Hostetler J.B."/>
            <person name="Radune D."/>
            <person name="Toms B.S."/>
            <person name="Henrissat B."/>
            <person name="Coutinho P.M."/>
            <person name="Schwarz S."/>
            <person name="Field L."/>
            <person name="Trindade-Silva A.E."/>
            <person name="Soares C.A.G."/>
            <person name="Elshahawi S."/>
            <person name="Hanora A."/>
            <person name="Schmidt E.W."/>
            <person name="Haygood M.G."/>
            <person name="Posfai J."/>
            <person name="Benner J."/>
            <person name="Madinger C."/>
            <person name="Nove J."/>
            <person name="Anton B."/>
            <person name="Chaudhary K."/>
            <person name="Foster J."/>
            <person name="Holman A."/>
            <person name="Kumar S."/>
            <person name="Lessard P.A."/>
            <person name="Luyten Y.A."/>
            <person name="Slatko B."/>
            <person name="Wood N."/>
            <person name="Wu B."/>
            <person name="Teplitski M."/>
            <person name="Mougous J.D."/>
            <person name="Ward N."/>
            <person name="Eisen J.A."/>
            <person name="Badger J.H."/>
            <person name="Distel D.L."/>
        </authorList>
    </citation>
    <scope>NUCLEOTIDE SEQUENCE [LARGE SCALE GENOMIC DNA]</scope>
    <source>
        <strain evidence="4">ATCC 39867 / T7901</strain>
    </source>
</reference>
<dbReference type="eggNOG" id="COG3291">
    <property type="taxonomic scope" value="Bacteria"/>
</dbReference>
<dbReference type="RefSeq" id="WP_015820599.1">
    <property type="nucleotide sequence ID" value="NC_012997.1"/>
</dbReference>
<dbReference type="OrthoDB" id="5378341at2"/>
<dbReference type="HOGENOM" id="CLU_438609_0_0_6"/>
<dbReference type="InterPro" id="IPR035234">
    <property type="entry name" value="IgGFc-bd_N"/>
</dbReference>
<dbReference type="EMBL" id="CP001614">
    <property type="protein sequence ID" value="ACR14485.1"/>
    <property type="molecule type" value="Genomic_DNA"/>
</dbReference>
<dbReference type="PANTHER" id="PTHR46534">
    <property type="entry name" value="IGGFC_BINDING DOMAIN-CONTAINING PROTEIN"/>
    <property type="match status" value="1"/>
</dbReference>
<evidence type="ECO:0000313" key="4">
    <source>
        <dbReference type="Proteomes" id="UP000009080"/>
    </source>
</evidence>
<gene>
    <name evidence="3" type="ordered locus">TERTU_0142</name>
</gene>
<dbReference type="STRING" id="377629.TERTU_0142"/>
<dbReference type="Proteomes" id="UP000009080">
    <property type="component" value="Chromosome"/>
</dbReference>
<sequence>MDRKRNRPLTGWIGRVATLCLCFVVGAMAARSYAAQDNFGKEFLLPFLPNAYGAVTLQVHLTGNTTTDVSLSYPMNNPTFTTTVTVLPGTVTVVDIPLSADDWIEGAVADNLVFAESDEEFVAYLVNLYPQSSDAALALPVDTMNTQYIVASYPSTFSTYGFNSQMMVYAAYDGTVVTVTPKVAAGSHGAGTPYTVNLDRGEAYYITGNTNGAGGDLSGTEISSTRPVGVINGNQCTQIPNGTPACDHIFEVAQPVQSWGQSALVANLPNRSGGSIYRIYASEDGTDIGMDQGILAMGLNKGEFHETGILNGNYLIESNNPIFVTQLMTGQNSYGADFGDPAMGNMIPSAQYLSSYTFSTVGANQFAEHYLTLFARDSNIGSVLLDGAPIPASQFSSILFTGYSVAILPLSQGVHSTWSPNPHGITVEGYNGYDSYIYPGGALFKSINPTGDAWQPVCSIAEVNGVYEGLVTDNKPSEDVNGNGVLDPGEDTNGNSVIDVDSGVFLLESLTLVNMIFAPTPFVPGDPQTSFELTVLDPTLAASASIRATDGAGNTCLAEVDVTPPPMMCDVDGDRDVDRDDVTLIRAARNTPATDDSDPRDVDGDQMITLNDARVCVTQCTRASCAVN</sequence>
<protein>
    <submittedName>
        <fullName evidence="3">Membrane protein</fullName>
    </submittedName>
</protein>
<keyword evidence="4" id="KW-1185">Reference proteome</keyword>
<evidence type="ECO:0000313" key="3">
    <source>
        <dbReference type="EMBL" id="ACR14485.1"/>
    </source>
</evidence>
<dbReference type="AlphaFoldDB" id="C5BLC8"/>
<organism evidence="3 4">
    <name type="scientific">Teredinibacter turnerae (strain ATCC 39867 / T7901)</name>
    <dbReference type="NCBI Taxonomy" id="377629"/>
    <lineage>
        <taxon>Bacteria</taxon>
        <taxon>Pseudomonadati</taxon>
        <taxon>Pseudomonadota</taxon>
        <taxon>Gammaproteobacteria</taxon>
        <taxon>Cellvibrionales</taxon>
        <taxon>Cellvibrionaceae</taxon>
        <taxon>Teredinibacter</taxon>
    </lineage>
</organism>
<feature type="domain" description="IgGFc-binding protein N-terminal" evidence="2">
    <location>
        <begin position="134"/>
        <end position="429"/>
    </location>
</feature>
<feature type="chain" id="PRO_5002946442" evidence="1">
    <location>
        <begin position="30"/>
        <end position="628"/>
    </location>
</feature>